<protein>
    <recommendedName>
        <fullName evidence="8">Major facilitator superfamily (MFS) profile domain-containing protein</fullName>
    </recommendedName>
</protein>
<evidence type="ECO:0000259" key="8">
    <source>
        <dbReference type="PROSITE" id="PS50850"/>
    </source>
</evidence>
<dbReference type="EMBL" id="JNOM01000311">
    <property type="protein sequence ID" value="KNG82854.1"/>
    <property type="molecule type" value="Genomic_DNA"/>
</dbReference>
<feature type="transmembrane region" description="Helical" evidence="7">
    <location>
        <begin position="342"/>
        <end position="359"/>
    </location>
</feature>
<evidence type="ECO:0000256" key="1">
    <source>
        <dbReference type="ARBA" id="ARBA00004141"/>
    </source>
</evidence>
<dbReference type="InterPro" id="IPR020846">
    <property type="entry name" value="MFS_dom"/>
</dbReference>
<dbReference type="PANTHER" id="PTHR23502">
    <property type="entry name" value="MAJOR FACILITATOR SUPERFAMILY"/>
    <property type="match status" value="1"/>
</dbReference>
<dbReference type="SUPFAM" id="SSF103473">
    <property type="entry name" value="MFS general substrate transporter"/>
    <property type="match status" value="1"/>
</dbReference>
<keyword evidence="2" id="KW-0813">Transport</keyword>
<feature type="transmembrane region" description="Helical" evidence="7">
    <location>
        <begin position="137"/>
        <end position="158"/>
    </location>
</feature>
<dbReference type="GO" id="GO:0022857">
    <property type="term" value="F:transmembrane transporter activity"/>
    <property type="evidence" value="ECO:0007669"/>
    <property type="project" value="InterPro"/>
</dbReference>
<feature type="transmembrane region" description="Helical" evidence="7">
    <location>
        <begin position="49"/>
        <end position="70"/>
    </location>
</feature>
<keyword evidence="5 7" id="KW-0472">Membrane</keyword>
<name>A0A0L1ITN6_ASPN3</name>
<dbReference type="STRING" id="1509407.A0A0L1ITN6"/>
<keyword evidence="3 7" id="KW-0812">Transmembrane</keyword>
<comment type="caution">
    <text evidence="9">The sequence shown here is derived from an EMBL/GenBank/DDBJ whole genome shotgun (WGS) entry which is preliminary data.</text>
</comment>
<feature type="region of interest" description="Disordered" evidence="6">
    <location>
        <begin position="1"/>
        <end position="38"/>
    </location>
</feature>
<dbReference type="PROSITE" id="PS50850">
    <property type="entry name" value="MFS"/>
    <property type="match status" value="1"/>
</dbReference>
<evidence type="ECO:0000256" key="3">
    <source>
        <dbReference type="ARBA" id="ARBA00022692"/>
    </source>
</evidence>
<feature type="domain" description="Major facilitator superfamily (MFS) profile" evidence="8">
    <location>
        <begin position="51"/>
        <end position="518"/>
    </location>
</feature>
<dbReference type="FunFam" id="1.20.1250.20:FF:000172">
    <property type="entry name" value="MFS multidrug resistance transporter"/>
    <property type="match status" value="1"/>
</dbReference>
<keyword evidence="4 7" id="KW-1133">Transmembrane helix</keyword>
<reference evidence="9 10" key="1">
    <citation type="submission" date="2014-06" db="EMBL/GenBank/DDBJ databases">
        <title>The Genome of the Aflatoxigenic Filamentous Fungus Aspergillus nomius.</title>
        <authorList>
            <person name="Moore M.G."/>
            <person name="Shannon B.M."/>
            <person name="Brian M.M."/>
        </authorList>
    </citation>
    <scope>NUCLEOTIDE SEQUENCE [LARGE SCALE GENOMIC DNA]</scope>
    <source>
        <strain evidence="9 10">NRRL 13137</strain>
    </source>
</reference>
<evidence type="ECO:0000256" key="6">
    <source>
        <dbReference type="SAM" id="MobiDB-lite"/>
    </source>
</evidence>
<evidence type="ECO:0000313" key="10">
    <source>
        <dbReference type="Proteomes" id="UP000037505"/>
    </source>
</evidence>
<keyword evidence="10" id="KW-1185">Reference proteome</keyword>
<evidence type="ECO:0000313" key="9">
    <source>
        <dbReference type="EMBL" id="KNG82854.1"/>
    </source>
</evidence>
<evidence type="ECO:0000256" key="2">
    <source>
        <dbReference type="ARBA" id="ARBA00022448"/>
    </source>
</evidence>
<dbReference type="GO" id="GO:0005886">
    <property type="term" value="C:plasma membrane"/>
    <property type="evidence" value="ECO:0007669"/>
    <property type="project" value="TreeGrafter"/>
</dbReference>
<gene>
    <name evidence="9" type="ORF">ANOM_008637</name>
</gene>
<dbReference type="InterPro" id="IPR011701">
    <property type="entry name" value="MFS"/>
</dbReference>
<evidence type="ECO:0000256" key="5">
    <source>
        <dbReference type="ARBA" id="ARBA00023136"/>
    </source>
</evidence>
<dbReference type="AlphaFoldDB" id="A0A0L1ITN6"/>
<dbReference type="PANTHER" id="PTHR23502:SF51">
    <property type="entry name" value="QUINIDINE RESISTANCE PROTEIN 1-RELATED"/>
    <property type="match status" value="1"/>
</dbReference>
<feature type="transmembrane region" description="Helical" evidence="7">
    <location>
        <begin position="195"/>
        <end position="220"/>
    </location>
</feature>
<feature type="transmembrane region" description="Helical" evidence="7">
    <location>
        <begin position="305"/>
        <end position="330"/>
    </location>
</feature>
<dbReference type="GeneID" id="26810441"/>
<dbReference type="InterPro" id="IPR036259">
    <property type="entry name" value="MFS_trans_sf"/>
</dbReference>
<feature type="transmembrane region" description="Helical" evidence="7">
    <location>
        <begin position="400"/>
        <end position="418"/>
    </location>
</feature>
<feature type="transmembrane region" description="Helical" evidence="7">
    <location>
        <begin position="430"/>
        <end position="451"/>
    </location>
</feature>
<comment type="subcellular location">
    <subcellularLocation>
        <location evidence="1">Membrane</location>
        <topology evidence="1">Multi-pass membrane protein</topology>
    </subcellularLocation>
</comment>
<dbReference type="RefSeq" id="XP_015403777.1">
    <property type="nucleotide sequence ID" value="XM_015553893.1"/>
</dbReference>
<dbReference type="OrthoDB" id="2441642at2759"/>
<organism evidence="9 10">
    <name type="scientific">Aspergillus nomiae NRRL (strain ATCC 15546 / NRRL 13137 / CBS 260.88 / M93)</name>
    <dbReference type="NCBI Taxonomy" id="1509407"/>
    <lineage>
        <taxon>Eukaryota</taxon>
        <taxon>Fungi</taxon>
        <taxon>Dikarya</taxon>
        <taxon>Ascomycota</taxon>
        <taxon>Pezizomycotina</taxon>
        <taxon>Eurotiomycetes</taxon>
        <taxon>Eurotiomycetidae</taxon>
        <taxon>Eurotiales</taxon>
        <taxon>Aspergillaceae</taxon>
        <taxon>Aspergillus</taxon>
        <taxon>Aspergillus subgen. Circumdati</taxon>
    </lineage>
</organism>
<evidence type="ECO:0000256" key="7">
    <source>
        <dbReference type="SAM" id="Phobius"/>
    </source>
</evidence>
<feature type="transmembrane region" description="Helical" evidence="7">
    <location>
        <begin position="463"/>
        <end position="484"/>
    </location>
</feature>
<evidence type="ECO:0000256" key="4">
    <source>
        <dbReference type="ARBA" id="ARBA00022989"/>
    </source>
</evidence>
<dbReference type="Gene3D" id="1.20.1250.20">
    <property type="entry name" value="MFS general substrate transporter like domains"/>
    <property type="match status" value="1"/>
</dbReference>
<feature type="transmembrane region" description="Helical" evidence="7">
    <location>
        <begin position="226"/>
        <end position="245"/>
    </location>
</feature>
<proteinExistence type="predicted"/>
<sequence>MAQSKSLSAISDVPLEEHRKADNSEEENNTSSEANPKEQYTVLSEKEKVFYIFIASLVTLLGPVSSDIYYPALDLLSKDLNVSKTQMSLTITAFMVNAPCTATCFEKLMINWNLQVAQAVAPLLTASVSDLKGRRPVFVVCLTIYIIVSVALALQSSFPALITLRCLQSLGSSGVAGISSATTADVITRAERGRYLVYTSLGWTIGPAIGPIIGGILVQYLGWRSIFWFLTILGGIILVLILGFLQETCRVIVGDGSVPPPRWNQPVLALLRPKHRVSPNHQSLVTFRRRPGVFDSVRLVATKQFGFLILFSTFIMCGWNVILSCIPFLFESKYNFNALQVGLAYIPFAVGGLTARWTCGTWTDRNFKRHGRLAGVEIVRNQQSKHMLLKIPLEKARIEIILPMAFLWFVCLIAYSWLMQYDVHVSAPLVVMFFLGNATAGTSNVLSMLIIDLHSHQPATAMAALNIVRYGASAGAVAATIPLINTIGIGWTGTLFALIGLVSSPVLWVVYIHGHDWRRAKESTEQ</sequence>
<dbReference type="Pfam" id="PF07690">
    <property type="entry name" value="MFS_1"/>
    <property type="match status" value="1"/>
</dbReference>
<accession>A0A0L1ITN6</accession>
<dbReference type="Proteomes" id="UP000037505">
    <property type="component" value="Unassembled WGS sequence"/>
</dbReference>
<feature type="transmembrane region" description="Helical" evidence="7">
    <location>
        <begin position="490"/>
        <end position="511"/>
    </location>
</feature>